<sequence>MIGQIFGVNKIHECLDLPIDTRAEPVTFVFLAAVLEGLYWSGRTETRRWQVMGEGQTYGGSHLGSESAVRFLVTKRDDVVIFRGNATSLVEDTFRIQRANGGHLSQNIGVG</sequence>
<organism evidence="1 2">
    <name type="scientific">Xylaria bambusicola</name>
    <dbReference type="NCBI Taxonomy" id="326684"/>
    <lineage>
        <taxon>Eukaryota</taxon>
        <taxon>Fungi</taxon>
        <taxon>Dikarya</taxon>
        <taxon>Ascomycota</taxon>
        <taxon>Pezizomycotina</taxon>
        <taxon>Sordariomycetes</taxon>
        <taxon>Xylariomycetidae</taxon>
        <taxon>Xylariales</taxon>
        <taxon>Xylariaceae</taxon>
        <taxon>Xylaria</taxon>
    </lineage>
</organism>
<name>A0AAN7V3S6_9PEZI</name>
<proteinExistence type="predicted"/>
<comment type="caution">
    <text evidence="1">The sequence shown here is derived from an EMBL/GenBank/DDBJ whole genome shotgun (WGS) entry which is preliminary data.</text>
</comment>
<evidence type="ECO:0000313" key="2">
    <source>
        <dbReference type="Proteomes" id="UP001305414"/>
    </source>
</evidence>
<dbReference type="AlphaFoldDB" id="A0AAN7V3S6"/>
<reference evidence="1 2" key="1">
    <citation type="submission" date="2023-10" db="EMBL/GenBank/DDBJ databases">
        <title>Draft genome sequence of Xylaria bambusicola isolate GMP-LS, the root and basal stem rot pathogen of sugarcane in Indonesia.</title>
        <authorList>
            <person name="Selvaraj P."/>
            <person name="Muralishankar V."/>
            <person name="Muruganantham S."/>
            <person name="Sp S."/>
            <person name="Haryani S."/>
            <person name="Lau K.J.X."/>
            <person name="Naqvi N.I."/>
        </authorList>
    </citation>
    <scope>NUCLEOTIDE SEQUENCE [LARGE SCALE GENOMIC DNA]</scope>
    <source>
        <strain evidence="1">GMP-LS</strain>
    </source>
</reference>
<keyword evidence="2" id="KW-1185">Reference proteome</keyword>
<dbReference type="Proteomes" id="UP001305414">
    <property type="component" value="Unassembled WGS sequence"/>
</dbReference>
<gene>
    <name evidence="1" type="ORF">RRF57_010606</name>
</gene>
<dbReference type="EMBL" id="JAWHQM010000045">
    <property type="protein sequence ID" value="KAK5634894.1"/>
    <property type="molecule type" value="Genomic_DNA"/>
</dbReference>
<accession>A0AAN7V3S6</accession>
<evidence type="ECO:0000313" key="1">
    <source>
        <dbReference type="EMBL" id="KAK5634894.1"/>
    </source>
</evidence>
<protein>
    <submittedName>
        <fullName evidence="1">Uncharacterized protein</fullName>
    </submittedName>
</protein>